<gene>
    <name evidence="1" type="primary">uxaE</name>
    <name evidence="3" type="ORF">SAMN04487907_104255</name>
</gene>
<evidence type="ECO:0000313" key="4">
    <source>
        <dbReference type="Proteomes" id="UP000199438"/>
    </source>
</evidence>
<dbReference type="Proteomes" id="UP000199438">
    <property type="component" value="Unassembled WGS sequence"/>
</dbReference>
<proteinExistence type="inferred from homology"/>
<organism evidence="3 4">
    <name type="scientific">Zunongwangia mangrovi</name>
    <dbReference type="NCBI Taxonomy" id="1334022"/>
    <lineage>
        <taxon>Bacteria</taxon>
        <taxon>Pseudomonadati</taxon>
        <taxon>Bacteroidota</taxon>
        <taxon>Flavobacteriia</taxon>
        <taxon>Flavobacteriales</taxon>
        <taxon>Flavobacteriaceae</taxon>
        <taxon>Zunongwangia</taxon>
    </lineage>
</organism>
<feature type="coiled-coil region" evidence="2">
    <location>
        <begin position="304"/>
        <end position="335"/>
    </location>
</feature>
<keyword evidence="1" id="KW-0413">Isomerase</keyword>
<evidence type="ECO:0000256" key="1">
    <source>
        <dbReference type="HAMAP-Rule" id="MF_02243"/>
    </source>
</evidence>
<dbReference type="InterPro" id="IPR032586">
    <property type="entry name" value="UxaE"/>
</dbReference>
<dbReference type="Pfam" id="PF16257">
    <property type="entry name" value="UxaE"/>
    <property type="match status" value="1"/>
</dbReference>
<accession>A0A1I1JC37</accession>
<feature type="active site" description="Proton donor" evidence="1">
    <location>
        <position position="175"/>
    </location>
</feature>
<sequence>MAELGRFSFGTGDRFGKEGKAQLNAILKIQEDGIPVTPVWNKSNREHETVNTKPKSVLEEAKNAIKALNFTQDYFIDADHIDRDTVDPFLENSNFFTIDVAKFIGEQSISEDIVGFKKFFQQYLSSFNIEGIDAKIDISEADFKEMTKTFLFAMKKASEVYFYIKSKKEERFFTEVSIDEVENPQTPTELFFVLAALTFYKVPVNTIAPKFTGNFYKGIDYEGDLDQFSKEFEDDLCVLKFVKSEFDMPKELKLSVHSGSDKFSIYPIINKLIKKHDSGLHVKTAGTTWLEEAIGLAESGEEAFKFIQNLYNEALDRYEELTENYTEVLNIKKEKLPQKSAFENGAAFASALRHDQKNENYNPHFRQLMHCAYKIAGEKDEFYSLLDSCRDKIEENVTLNLYERHLKVLYSS</sequence>
<comment type="catalytic activity">
    <reaction evidence="1">
        <text>keto-D-tagaturonate = keto-D-fructuronate</text>
        <dbReference type="Rhea" id="RHEA:51656"/>
        <dbReference type="ChEBI" id="CHEBI:17886"/>
        <dbReference type="ChEBI" id="CHEBI:59881"/>
        <dbReference type="EC" id="5.1.2.7"/>
    </reaction>
</comment>
<dbReference type="RefSeq" id="WP_092542819.1">
    <property type="nucleotide sequence ID" value="NZ_FOKV01000004.1"/>
</dbReference>
<comment type="similarity">
    <text evidence="1">Belongs to the UxaE family.</text>
</comment>
<feature type="binding site" evidence="1">
    <location>
        <position position="257"/>
    </location>
    <ligand>
        <name>a divalent metal cation</name>
        <dbReference type="ChEBI" id="CHEBI:60240"/>
    </ligand>
</feature>
<dbReference type="GO" id="GO:0016856">
    <property type="term" value="F:racemase and epimerase activity, acting on hydroxy acids and derivatives"/>
    <property type="evidence" value="ECO:0007669"/>
    <property type="project" value="UniProtKB-UniRule"/>
</dbReference>
<name>A0A1I1JC37_9FLAO</name>
<evidence type="ECO:0000313" key="3">
    <source>
        <dbReference type="EMBL" id="SFC46169.1"/>
    </source>
</evidence>
<feature type="active site" description="Proton acceptor" evidence="1">
    <location>
        <position position="79"/>
    </location>
</feature>
<dbReference type="AlphaFoldDB" id="A0A1I1JC37"/>
<protein>
    <recommendedName>
        <fullName evidence="1">Tagaturonate/fructuronate epimerase</fullName>
        <shortName evidence="1">D-TagA/D-FruA epimerase</shortName>
        <ecNumber evidence="1">5.1.2.7</ecNumber>
    </recommendedName>
</protein>
<comment type="function">
    <text evidence="1">Catalyzes the epimerization of D-tagaturonate (D-TagA) to D-fructuronate (D-FruA).</text>
</comment>
<dbReference type="OrthoDB" id="9797992at2"/>
<keyword evidence="4" id="KW-1185">Reference proteome</keyword>
<evidence type="ECO:0000256" key="2">
    <source>
        <dbReference type="SAM" id="Coils"/>
    </source>
</evidence>
<dbReference type="EC" id="5.1.2.7" evidence="1"/>
<reference evidence="4" key="1">
    <citation type="submission" date="2016-10" db="EMBL/GenBank/DDBJ databases">
        <authorList>
            <person name="Varghese N."/>
            <person name="Submissions S."/>
        </authorList>
    </citation>
    <scope>NUCLEOTIDE SEQUENCE [LARGE SCALE GENOMIC DNA]</scope>
    <source>
        <strain evidence="4">DSM 24499</strain>
    </source>
</reference>
<dbReference type="HAMAP" id="MF_02243">
    <property type="entry name" value="UxaE"/>
    <property type="match status" value="1"/>
</dbReference>
<dbReference type="STRING" id="1334022.SAMN04487907_104255"/>
<feature type="binding site" evidence="1">
    <location>
        <position position="80"/>
    </location>
    <ligand>
        <name>a divalent metal cation</name>
        <dbReference type="ChEBI" id="CHEBI:60240"/>
    </ligand>
</feature>
<keyword evidence="2" id="KW-0175">Coiled coil</keyword>
<dbReference type="EMBL" id="FOKV01000004">
    <property type="protein sequence ID" value="SFC46169.1"/>
    <property type="molecule type" value="Genomic_DNA"/>
</dbReference>
<dbReference type="GO" id="GO:0046872">
    <property type="term" value="F:metal ion binding"/>
    <property type="evidence" value="ECO:0007669"/>
    <property type="project" value="UniProtKB-UniRule"/>
</dbReference>
<feature type="binding site" evidence="1">
    <location>
        <position position="217"/>
    </location>
    <ligand>
        <name>a divalent metal cation</name>
        <dbReference type="ChEBI" id="CHEBI:60240"/>
    </ligand>
</feature>
<keyword evidence="1" id="KW-0479">Metal-binding</keyword>
<comment type="cofactor">
    <cofactor evidence="1">
        <name>a divalent metal cation</name>
        <dbReference type="ChEBI" id="CHEBI:60240"/>
    </cofactor>
</comment>